<dbReference type="InterPro" id="IPR050274">
    <property type="entry name" value="Nuclear_hormone_rcpt_NR2"/>
</dbReference>
<keyword evidence="3" id="KW-0863">Zinc-finger</keyword>
<comment type="caution">
    <text evidence="11">The sequence shown here is derived from an EMBL/GenBank/DDBJ whole genome shotgun (WGS) entry which is preliminary data.</text>
</comment>
<evidence type="ECO:0000256" key="9">
    <source>
        <dbReference type="ARBA" id="ARBA00023242"/>
    </source>
</evidence>
<keyword evidence="12" id="KW-1185">Reference proteome</keyword>
<evidence type="ECO:0000256" key="2">
    <source>
        <dbReference type="ARBA" id="ARBA00022723"/>
    </source>
</evidence>
<proteinExistence type="inferred from homology"/>
<keyword evidence="7" id="KW-0804">Transcription</keyword>
<evidence type="ECO:0000256" key="1">
    <source>
        <dbReference type="ARBA" id="ARBA00005993"/>
    </source>
</evidence>
<dbReference type="InterPro" id="IPR013088">
    <property type="entry name" value="Znf_NHR/GATA"/>
</dbReference>
<dbReference type="AlphaFoldDB" id="A0AAV5TGT9"/>
<accession>A0AAV5TGT9</accession>
<dbReference type="PANTHER" id="PTHR24083">
    <property type="entry name" value="NUCLEAR HORMONE RECEPTOR"/>
    <property type="match status" value="1"/>
</dbReference>
<dbReference type="GO" id="GO:0008270">
    <property type="term" value="F:zinc ion binding"/>
    <property type="evidence" value="ECO:0007669"/>
    <property type="project" value="UniProtKB-KW"/>
</dbReference>
<dbReference type="Proteomes" id="UP001432027">
    <property type="component" value="Unassembled WGS sequence"/>
</dbReference>
<keyword evidence="4" id="KW-0862">Zinc</keyword>
<dbReference type="Gene3D" id="3.30.50.10">
    <property type="entry name" value="Erythroid Transcription Factor GATA-1, subunit A"/>
    <property type="match status" value="1"/>
</dbReference>
<dbReference type="InterPro" id="IPR001628">
    <property type="entry name" value="Znf_hrmn_rcpt"/>
</dbReference>
<dbReference type="SMART" id="SM00399">
    <property type="entry name" value="ZnF_C4"/>
    <property type="match status" value="1"/>
</dbReference>
<feature type="non-terminal residue" evidence="11">
    <location>
        <position position="1"/>
    </location>
</feature>
<evidence type="ECO:0000259" key="10">
    <source>
        <dbReference type="PROSITE" id="PS51030"/>
    </source>
</evidence>
<dbReference type="PROSITE" id="PS51030">
    <property type="entry name" value="NUCLEAR_REC_DBD_2"/>
    <property type="match status" value="1"/>
</dbReference>
<evidence type="ECO:0000256" key="4">
    <source>
        <dbReference type="ARBA" id="ARBA00022833"/>
    </source>
</evidence>
<feature type="domain" description="Nuclear receptor" evidence="10">
    <location>
        <begin position="1"/>
        <end position="67"/>
    </location>
</feature>
<evidence type="ECO:0000313" key="12">
    <source>
        <dbReference type="Proteomes" id="UP001432027"/>
    </source>
</evidence>
<keyword evidence="2" id="KW-0479">Metal-binding</keyword>
<gene>
    <name evidence="11" type="ORF">PENTCL1PPCAC_14776</name>
</gene>
<evidence type="ECO:0000313" key="11">
    <source>
        <dbReference type="EMBL" id="GMS92601.1"/>
    </source>
</evidence>
<keyword evidence="8" id="KW-0675">Receptor</keyword>
<dbReference type="SUPFAM" id="SSF57716">
    <property type="entry name" value="Glucocorticoid receptor-like (DNA-binding domain)"/>
    <property type="match status" value="1"/>
</dbReference>
<dbReference type="Pfam" id="PF00105">
    <property type="entry name" value="zf-C4"/>
    <property type="match status" value="1"/>
</dbReference>
<keyword evidence="6" id="KW-0238">DNA-binding</keyword>
<name>A0AAV5TGT9_9BILA</name>
<keyword evidence="5" id="KW-0805">Transcription regulation</keyword>
<dbReference type="GO" id="GO:0043565">
    <property type="term" value="F:sequence-specific DNA binding"/>
    <property type="evidence" value="ECO:0007669"/>
    <property type="project" value="InterPro"/>
</dbReference>
<protein>
    <recommendedName>
        <fullName evidence="10">Nuclear receptor domain-containing protein</fullName>
    </recommendedName>
</protein>
<dbReference type="EMBL" id="BTSX01000004">
    <property type="protein sequence ID" value="GMS92601.1"/>
    <property type="molecule type" value="Genomic_DNA"/>
</dbReference>
<dbReference type="PRINTS" id="PR00047">
    <property type="entry name" value="STROIDFINGER"/>
</dbReference>
<comment type="similarity">
    <text evidence="1">Belongs to the nuclear hormone receptor family.</text>
</comment>
<evidence type="ECO:0000256" key="7">
    <source>
        <dbReference type="ARBA" id="ARBA00023163"/>
    </source>
</evidence>
<evidence type="ECO:0000256" key="6">
    <source>
        <dbReference type="ARBA" id="ARBA00023125"/>
    </source>
</evidence>
<keyword evidence="9" id="KW-0539">Nucleus</keyword>
<evidence type="ECO:0000256" key="5">
    <source>
        <dbReference type="ARBA" id="ARBA00023015"/>
    </source>
</evidence>
<sequence length="145" mass="16194">ATGANYEVVSCHGCKSFFRRAIQHRRRFVCEQQGNCEKECSAMRLRCRACRFARCLEAGMNAQGVGSIKEATTASVNAAKKAWSDVPISAPTPMECRIDRLIEELIYLDAAHQKLRRSQYNPTHPAPPSVEWCVIGTSRMAIDFG</sequence>
<dbReference type="GO" id="GO:0003700">
    <property type="term" value="F:DNA-binding transcription factor activity"/>
    <property type="evidence" value="ECO:0007669"/>
    <property type="project" value="InterPro"/>
</dbReference>
<organism evidence="11 12">
    <name type="scientific">Pristionchus entomophagus</name>
    <dbReference type="NCBI Taxonomy" id="358040"/>
    <lineage>
        <taxon>Eukaryota</taxon>
        <taxon>Metazoa</taxon>
        <taxon>Ecdysozoa</taxon>
        <taxon>Nematoda</taxon>
        <taxon>Chromadorea</taxon>
        <taxon>Rhabditida</taxon>
        <taxon>Rhabditina</taxon>
        <taxon>Diplogasteromorpha</taxon>
        <taxon>Diplogasteroidea</taxon>
        <taxon>Neodiplogasteridae</taxon>
        <taxon>Pristionchus</taxon>
    </lineage>
</organism>
<evidence type="ECO:0000256" key="3">
    <source>
        <dbReference type="ARBA" id="ARBA00022771"/>
    </source>
</evidence>
<reference evidence="11" key="1">
    <citation type="submission" date="2023-10" db="EMBL/GenBank/DDBJ databases">
        <title>Genome assembly of Pristionchus species.</title>
        <authorList>
            <person name="Yoshida K."/>
            <person name="Sommer R.J."/>
        </authorList>
    </citation>
    <scope>NUCLEOTIDE SEQUENCE</scope>
    <source>
        <strain evidence="11">RS0144</strain>
    </source>
</reference>
<feature type="non-terminal residue" evidence="11">
    <location>
        <position position="145"/>
    </location>
</feature>
<evidence type="ECO:0000256" key="8">
    <source>
        <dbReference type="ARBA" id="ARBA00023170"/>
    </source>
</evidence>